<feature type="transmembrane region" description="Helical" evidence="7">
    <location>
        <begin position="148"/>
        <end position="168"/>
    </location>
</feature>
<evidence type="ECO:0000256" key="1">
    <source>
        <dbReference type="ARBA" id="ARBA00004127"/>
    </source>
</evidence>
<evidence type="ECO:0000313" key="8">
    <source>
        <dbReference type="EMBL" id="STO08051.1"/>
    </source>
</evidence>
<feature type="transmembrane region" description="Helical" evidence="7">
    <location>
        <begin position="174"/>
        <end position="196"/>
    </location>
</feature>
<dbReference type="STRING" id="1397694.GCA_000702585_01917"/>
<organism evidence="8 9">
    <name type="scientific">Exiguobacterium aurantiacum</name>
    <dbReference type="NCBI Taxonomy" id="33987"/>
    <lineage>
        <taxon>Bacteria</taxon>
        <taxon>Bacillati</taxon>
        <taxon>Bacillota</taxon>
        <taxon>Bacilli</taxon>
        <taxon>Bacillales</taxon>
        <taxon>Bacillales Family XII. Incertae Sedis</taxon>
        <taxon>Exiguobacterium</taxon>
    </lineage>
</organism>
<proteinExistence type="inferred from homology"/>
<keyword evidence="6 7" id="KW-0472">Membrane</keyword>
<feature type="transmembrane region" description="Helical" evidence="7">
    <location>
        <begin position="32"/>
        <end position="50"/>
    </location>
</feature>
<feature type="transmembrane region" description="Helical" evidence="7">
    <location>
        <begin position="234"/>
        <end position="255"/>
    </location>
</feature>
<evidence type="ECO:0000256" key="6">
    <source>
        <dbReference type="ARBA" id="ARBA00023136"/>
    </source>
</evidence>
<comment type="similarity">
    <text evidence="2">Belongs to the GRP transporter (TC 2.A.7.5) family.</text>
</comment>
<dbReference type="GO" id="GO:0012505">
    <property type="term" value="C:endomembrane system"/>
    <property type="evidence" value="ECO:0007669"/>
    <property type="project" value="UniProtKB-SubCell"/>
</dbReference>
<dbReference type="CDD" id="cd23112">
    <property type="entry name" value="glucose_uptake_GlcU"/>
    <property type="match status" value="1"/>
</dbReference>
<keyword evidence="3" id="KW-0762">Sugar transport</keyword>
<dbReference type="OrthoDB" id="1452595at2"/>
<evidence type="ECO:0000256" key="5">
    <source>
        <dbReference type="ARBA" id="ARBA00022989"/>
    </source>
</evidence>
<keyword evidence="4 7" id="KW-0812">Transmembrane</keyword>
<dbReference type="GO" id="GO:0015144">
    <property type="term" value="F:carbohydrate transmembrane transporter activity"/>
    <property type="evidence" value="ECO:0007669"/>
    <property type="project" value="InterPro"/>
</dbReference>
<dbReference type="InterPro" id="IPR037185">
    <property type="entry name" value="EmrE-like"/>
</dbReference>
<dbReference type="PANTHER" id="PTHR16119">
    <property type="entry name" value="TRANSMEMBRANE PROTEIN 144"/>
    <property type="match status" value="1"/>
</dbReference>
<protein>
    <submittedName>
        <fullName evidence="8">Glucose uptake permease</fullName>
    </submittedName>
</protein>
<reference evidence="8 9" key="1">
    <citation type="submission" date="2018-06" db="EMBL/GenBank/DDBJ databases">
        <authorList>
            <consortium name="Pathogen Informatics"/>
            <person name="Doyle S."/>
        </authorList>
    </citation>
    <scope>NUCLEOTIDE SEQUENCE [LARGE SCALE GENOMIC DNA]</scope>
    <source>
        <strain evidence="8 9">NCTC13163</strain>
    </source>
</reference>
<gene>
    <name evidence="8" type="ORF">NCTC13163_01414</name>
</gene>
<name>A0A377FT99_9BACL</name>
<dbReference type="RefSeq" id="WP_029334921.1">
    <property type="nucleotide sequence ID" value="NZ_UGGP01000001.1"/>
</dbReference>
<dbReference type="SUPFAM" id="SSF103481">
    <property type="entry name" value="Multidrug resistance efflux transporter EmrE"/>
    <property type="match status" value="1"/>
</dbReference>
<dbReference type="Proteomes" id="UP000254060">
    <property type="component" value="Unassembled WGS sequence"/>
</dbReference>
<dbReference type="Pfam" id="PF06800">
    <property type="entry name" value="Sugar_transport"/>
    <property type="match status" value="1"/>
</dbReference>
<feature type="transmembrane region" description="Helical" evidence="7">
    <location>
        <begin position="267"/>
        <end position="285"/>
    </location>
</feature>
<keyword evidence="3" id="KW-0813">Transport</keyword>
<comment type="subcellular location">
    <subcellularLocation>
        <location evidence="1">Endomembrane system</location>
        <topology evidence="1">Multi-pass membrane protein</topology>
    </subcellularLocation>
</comment>
<feature type="transmembrane region" description="Helical" evidence="7">
    <location>
        <begin position="208"/>
        <end position="228"/>
    </location>
</feature>
<dbReference type="PANTHER" id="PTHR16119:SF17">
    <property type="entry name" value="TRANSMEMBRANE PROTEIN 144"/>
    <property type="match status" value="1"/>
</dbReference>
<accession>A0A377FT99</accession>
<feature type="transmembrane region" description="Helical" evidence="7">
    <location>
        <begin position="57"/>
        <end position="75"/>
    </location>
</feature>
<keyword evidence="5 7" id="KW-1133">Transmembrane helix</keyword>
<dbReference type="InterPro" id="IPR010651">
    <property type="entry name" value="Sugar_transport"/>
</dbReference>
<sequence>MGMILLALLPALMWGSIPLIVSKVGGKPIQQLIGTTMGAMVMALVIFLVFNPEFTTVAVVTGFISGIFWALGQYLQFQSFQILSVSKAMPISTGMQLVGTSLFGVIVLGDWQTSTELWLGFSALVLIIIGATMTSYQQKKDSDSAGALKKGLLVLLVSSFGYVTYAVLTNYFEVDGITAIVPQSVGMFIAALLFSLREKDVKRFDPKTFKNILAGIAWGIGNFGLFVSSGEVGVATSFALSQLNVVVATLGGIYLLKEEKTTKERVFVFMGIGLIVVAGFMLGFAKS</sequence>
<dbReference type="EMBL" id="UGGP01000001">
    <property type="protein sequence ID" value="STO08051.1"/>
    <property type="molecule type" value="Genomic_DNA"/>
</dbReference>
<dbReference type="AlphaFoldDB" id="A0A377FT99"/>
<evidence type="ECO:0000256" key="7">
    <source>
        <dbReference type="SAM" id="Phobius"/>
    </source>
</evidence>
<evidence type="ECO:0000256" key="3">
    <source>
        <dbReference type="ARBA" id="ARBA00022597"/>
    </source>
</evidence>
<evidence type="ECO:0000256" key="2">
    <source>
        <dbReference type="ARBA" id="ARBA00006117"/>
    </source>
</evidence>
<evidence type="ECO:0000256" key="4">
    <source>
        <dbReference type="ARBA" id="ARBA00022692"/>
    </source>
</evidence>
<evidence type="ECO:0000313" key="9">
    <source>
        <dbReference type="Proteomes" id="UP000254060"/>
    </source>
</evidence>
<feature type="transmembrane region" description="Helical" evidence="7">
    <location>
        <begin position="117"/>
        <end position="136"/>
    </location>
</feature>
<dbReference type="GO" id="GO:0016020">
    <property type="term" value="C:membrane"/>
    <property type="evidence" value="ECO:0007669"/>
    <property type="project" value="InterPro"/>
</dbReference>